<organism evidence="2 3">
    <name type="scientific">Parapedobacter indicus</name>
    <dbReference type="NCBI Taxonomy" id="1477437"/>
    <lineage>
        <taxon>Bacteria</taxon>
        <taxon>Pseudomonadati</taxon>
        <taxon>Bacteroidota</taxon>
        <taxon>Sphingobacteriia</taxon>
        <taxon>Sphingobacteriales</taxon>
        <taxon>Sphingobacteriaceae</taxon>
        <taxon>Parapedobacter</taxon>
    </lineage>
</organism>
<dbReference type="Proteomes" id="UP000198670">
    <property type="component" value="Unassembled WGS sequence"/>
</dbReference>
<protein>
    <submittedName>
        <fullName evidence="2">Starch-binding associating with outer membrane</fullName>
    </submittedName>
</protein>
<dbReference type="STRING" id="1477437.SAMN05444682_11083"/>
<feature type="signal peptide" evidence="1">
    <location>
        <begin position="1"/>
        <end position="19"/>
    </location>
</feature>
<dbReference type="EMBL" id="FOQO01000010">
    <property type="protein sequence ID" value="SFJ48317.1"/>
    <property type="molecule type" value="Genomic_DNA"/>
</dbReference>
<dbReference type="RefSeq" id="WP_090629568.1">
    <property type="nucleotide sequence ID" value="NZ_FOQO01000010.1"/>
</dbReference>
<evidence type="ECO:0000256" key="1">
    <source>
        <dbReference type="SAM" id="SignalP"/>
    </source>
</evidence>
<keyword evidence="1" id="KW-0732">Signal</keyword>
<dbReference type="InterPro" id="IPR011990">
    <property type="entry name" value="TPR-like_helical_dom_sf"/>
</dbReference>
<dbReference type="SUPFAM" id="SSF48452">
    <property type="entry name" value="TPR-like"/>
    <property type="match status" value="1"/>
</dbReference>
<evidence type="ECO:0000313" key="2">
    <source>
        <dbReference type="EMBL" id="SFJ48317.1"/>
    </source>
</evidence>
<sequence>MKRIGVIATALLVSLFVCISCENFDEVNVNPNRAEEVSSNYLLSYVLTKTATNYYQLTVPGSIVSGTMQYIQVGTNFRADEVNYYGWKPASWNGYYDILRNNQLIYDNSLEDNNHFFRAISLTMRAFVFGLLTDLYGDIPFTSALQAEKGIFFPAYDEQRVVYAGVLTDLREADNLLASLGDGDIVNPTSDLIYQGNPAKWQKFVNSLRVRYAWRLSLKASEMAGLGVDIAEEMRSAAPKAFAGNSDNANIEFLGLTAENSAEGGSLNSANPPYGYKPAQPLVSLLLQTNDPRLHRWVSPVLQKWDSHVGTIRDSTVTNIYGESFSVQFRPAPQNYTVDTSLYVGLPVGLANTVAMNYNKGNDQEVYHSERSPYISMLHPRYRENTDALLRMELMTYDEVAFILAEAALAGGSGVEGSAAQYYRSGIAASMERWGVSAAPSFNFEKFYSQPSIDLNAAADPHKRIMEQKWVAAWLRVDSWFDWRRTGFPDLKTGPVAQYGPRLPIRFMYPTPNLDPNYVVNYNEAVGRLEATDYVPEGQTKDHPYAKMWLLQETSKPW</sequence>
<dbReference type="Gene3D" id="1.25.40.390">
    <property type="match status" value="1"/>
</dbReference>
<name>A0A1I3RSR3_9SPHI</name>
<accession>A0A1I3RSR3</accession>
<keyword evidence="3" id="KW-1185">Reference proteome</keyword>
<proteinExistence type="predicted"/>
<feature type="chain" id="PRO_5011447338" evidence="1">
    <location>
        <begin position="20"/>
        <end position="558"/>
    </location>
</feature>
<reference evidence="2 3" key="1">
    <citation type="submission" date="2016-10" db="EMBL/GenBank/DDBJ databases">
        <authorList>
            <person name="de Groot N.N."/>
        </authorList>
    </citation>
    <scope>NUCLEOTIDE SEQUENCE [LARGE SCALE GENOMIC DNA]</scope>
    <source>
        <strain evidence="2 3">RK1</strain>
    </source>
</reference>
<dbReference type="Pfam" id="PF12771">
    <property type="entry name" value="SusD-like_2"/>
    <property type="match status" value="1"/>
</dbReference>
<dbReference type="OrthoDB" id="9766256at2"/>
<gene>
    <name evidence="2" type="ORF">SAMN05444682_11083</name>
</gene>
<evidence type="ECO:0000313" key="3">
    <source>
        <dbReference type="Proteomes" id="UP000198670"/>
    </source>
</evidence>
<dbReference type="InterPro" id="IPR041662">
    <property type="entry name" value="SusD-like_2"/>
</dbReference>
<dbReference type="AlphaFoldDB" id="A0A1I3RSR3"/>